<dbReference type="PANTHER" id="PTHR43378:SF2">
    <property type="entry name" value="UDP-3-O-ACYLGLUCOSAMINE N-ACYLTRANSFERASE 1, MITOCHONDRIAL-RELATED"/>
    <property type="match status" value="1"/>
</dbReference>
<evidence type="ECO:0000256" key="4">
    <source>
        <dbReference type="ARBA" id="ARBA00022737"/>
    </source>
</evidence>
<dbReference type="KEGG" id="ptes:JQU52_04245"/>
<dbReference type="GO" id="GO:0016020">
    <property type="term" value="C:membrane"/>
    <property type="evidence" value="ECO:0007669"/>
    <property type="project" value="GOC"/>
</dbReference>
<dbReference type="EMBL" id="CP069798">
    <property type="protein sequence ID" value="QRQ82610.1"/>
    <property type="molecule type" value="Genomic_DNA"/>
</dbReference>
<dbReference type="UniPathway" id="UPA00973"/>
<dbReference type="GO" id="GO:0016410">
    <property type="term" value="F:N-acyltransferase activity"/>
    <property type="evidence" value="ECO:0007669"/>
    <property type="project" value="InterPro"/>
</dbReference>
<keyword evidence="5 7" id="KW-0443">Lipid metabolism</keyword>
<dbReference type="RefSeq" id="WP_230339893.1">
    <property type="nucleotide sequence ID" value="NZ_CP069798.1"/>
</dbReference>
<feature type="active site" description="Proton acceptor" evidence="7">
    <location>
        <position position="243"/>
    </location>
</feature>
<dbReference type="InterPro" id="IPR056729">
    <property type="entry name" value="GMPPB_C"/>
</dbReference>
<evidence type="ECO:0000313" key="10">
    <source>
        <dbReference type="EMBL" id="QRQ82610.1"/>
    </source>
</evidence>
<sequence>MKTSWLLSEITATLGGEGRGADVAVSRLSALAAAASGDISFLSNPKFKADALASPAGILIVSPKMAAEFTAARSLIVADDPYLYFARVARLLHPLQAALPGIHPTAVVDASACIAPDCEIGAHVVIGANVVIGAGCRVLAGCVIENDCVLGEACLLHPRVTLYAACRLGNRVVLHSGCVIGADGFGNAWDKQNRCWYKIVQMGAVQIGDDAEIGANTTIDRGALADTEIGHGVRIDNLVQIAHNVKIGAHTAIAACVGIAGSTEIGAYCIIGGAAMFVGHIHIADHTVIGGGTLVSHSIKEAGHYASSYPLQQHKDWVRNAVHLRHLNEWHKKIKKLARALPETPNTPDTQE</sequence>
<name>A0A892ZJF9_9NEIS</name>
<comment type="subunit">
    <text evidence="7">Homotrimer.</text>
</comment>
<dbReference type="Gene3D" id="3.40.1390.10">
    <property type="entry name" value="MurE/MurF, N-terminal domain"/>
    <property type="match status" value="1"/>
</dbReference>
<feature type="domain" description="UDP-3-O-[3-hydroxymyristoyl] glucosamine N-acyltransferase non-repeat region" evidence="8">
    <location>
        <begin position="22"/>
        <end position="91"/>
    </location>
</feature>
<keyword evidence="11" id="KW-1185">Reference proteome</keyword>
<protein>
    <recommendedName>
        <fullName evidence="7">UDP-3-O-acylglucosamine N-acyltransferase</fullName>
        <ecNumber evidence="7">2.3.1.191</ecNumber>
    </recommendedName>
</protein>
<accession>A0A892ZJF9</accession>
<keyword evidence="6 7" id="KW-0012">Acyltransferase</keyword>
<proteinExistence type="inferred from homology"/>
<gene>
    <name evidence="7 10" type="primary">lpxD</name>
    <name evidence="10" type="ORF">JQU52_04245</name>
</gene>
<evidence type="ECO:0000313" key="11">
    <source>
        <dbReference type="Proteomes" id="UP000653156"/>
    </source>
</evidence>
<dbReference type="InterPro" id="IPR011004">
    <property type="entry name" value="Trimer_LpxA-like_sf"/>
</dbReference>
<reference evidence="10" key="1">
    <citation type="submission" date="2021-02" db="EMBL/GenBank/DDBJ databases">
        <title>Neisseriaceae sp. 26B isolated from the cloaca of a Common Toad-headed Turtle (Mesoclemmys nasuta).</title>
        <authorList>
            <person name="Spergser J."/>
            <person name="Busse H.-J."/>
        </authorList>
    </citation>
    <scope>NUCLEOTIDE SEQUENCE</scope>
    <source>
        <strain evidence="10">26B</strain>
    </source>
</reference>
<dbReference type="PANTHER" id="PTHR43378">
    <property type="entry name" value="UDP-3-O-ACYLGLUCOSAMINE N-ACYLTRANSFERASE"/>
    <property type="match status" value="1"/>
</dbReference>
<dbReference type="Pfam" id="PF25087">
    <property type="entry name" value="GMPPB_C"/>
    <property type="match status" value="1"/>
</dbReference>
<dbReference type="InterPro" id="IPR020573">
    <property type="entry name" value="UDP_GlcNAc_AcTrfase_non-rep"/>
</dbReference>
<dbReference type="NCBIfam" id="TIGR01853">
    <property type="entry name" value="lipid_A_lpxD"/>
    <property type="match status" value="1"/>
</dbReference>
<comment type="function">
    <text evidence="7">Catalyzes the N-acylation of UDP-3-O-acylglucosamine using 3-hydroxyacyl-ACP as the acyl donor. Is involved in the biosynthesis of lipid A, a phosphorylated glycolipid that anchors the lipopolysaccharide to the outer membrane of the cell.</text>
</comment>
<keyword evidence="1 7" id="KW-0444">Lipid biosynthesis</keyword>
<evidence type="ECO:0000256" key="1">
    <source>
        <dbReference type="ARBA" id="ARBA00022516"/>
    </source>
</evidence>
<dbReference type="CDD" id="cd03352">
    <property type="entry name" value="LbH_LpxD"/>
    <property type="match status" value="1"/>
</dbReference>
<evidence type="ECO:0000256" key="3">
    <source>
        <dbReference type="ARBA" id="ARBA00022679"/>
    </source>
</evidence>
<comment type="pathway">
    <text evidence="7">Bacterial outer membrane biogenesis; LPS lipid A biosynthesis.</text>
</comment>
<keyword evidence="3 7" id="KW-0808">Transferase</keyword>
<evidence type="ECO:0000259" key="8">
    <source>
        <dbReference type="Pfam" id="PF04613"/>
    </source>
</evidence>
<dbReference type="AlphaFoldDB" id="A0A892ZJF9"/>
<evidence type="ECO:0000259" key="9">
    <source>
        <dbReference type="Pfam" id="PF25087"/>
    </source>
</evidence>
<dbReference type="EC" id="2.3.1.191" evidence="7"/>
<comment type="catalytic activity">
    <reaction evidence="7">
        <text>a UDP-3-O-[(3R)-3-hydroxyacyl]-alpha-D-glucosamine + a (3R)-hydroxyacyl-[ACP] = a UDP-2-N,3-O-bis[(3R)-3-hydroxyacyl]-alpha-D-glucosamine + holo-[ACP] + H(+)</text>
        <dbReference type="Rhea" id="RHEA:53836"/>
        <dbReference type="Rhea" id="RHEA-COMP:9685"/>
        <dbReference type="Rhea" id="RHEA-COMP:9945"/>
        <dbReference type="ChEBI" id="CHEBI:15378"/>
        <dbReference type="ChEBI" id="CHEBI:64479"/>
        <dbReference type="ChEBI" id="CHEBI:78827"/>
        <dbReference type="ChEBI" id="CHEBI:137740"/>
        <dbReference type="ChEBI" id="CHEBI:137748"/>
        <dbReference type="EC" id="2.3.1.191"/>
    </reaction>
</comment>
<dbReference type="GO" id="GO:0009245">
    <property type="term" value="P:lipid A biosynthetic process"/>
    <property type="evidence" value="ECO:0007669"/>
    <property type="project" value="UniProtKB-UniRule"/>
</dbReference>
<dbReference type="Pfam" id="PF04613">
    <property type="entry name" value="LpxD"/>
    <property type="match status" value="1"/>
</dbReference>
<dbReference type="GO" id="GO:0103118">
    <property type="term" value="F:UDP-3-O-[(3R)-3-hydroxyacyl]-glucosamine N-acyltransferase activity"/>
    <property type="evidence" value="ECO:0007669"/>
    <property type="project" value="UniProtKB-EC"/>
</dbReference>
<keyword evidence="4 7" id="KW-0677">Repeat</keyword>
<feature type="domain" description="Mannose-1-phosphate guanyltransferase C-terminal" evidence="9">
    <location>
        <begin position="104"/>
        <end position="183"/>
    </location>
</feature>
<dbReference type="SUPFAM" id="SSF51161">
    <property type="entry name" value="Trimeric LpxA-like enzymes"/>
    <property type="match status" value="1"/>
</dbReference>
<dbReference type="Proteomes" id="UP000653156">
    <property type="component" value="Chromosome"/>
</dbReference>
<dbReference type="Pfam" id="PF00132">
    <property type="entry name" value="Hexapep"/>
    <property type="match status" value="1"/>
</dbReference>
<evidence type="ECO:0000256" key="5">
    <source>
        <dbReference type="ARBA" id="ARBA00023098"/>
    </source>
</evidence>
<dbReference type="Gene3D" id="2.160.10.10">
    <property type="entry name" value="Hexapeptide repeat proteins"/>
    <property type="match status" value="1"/>
</dbReference>
<dbReference type="NCBIfam" id="NF002060">
    <property type="entry name" value="PRK00892.1"/>
    <property type="match status" value="1"/>
</dbReference>
<evidence type="ECO:0000256" key="7">
    <source>
        <dbReference type="HAMAP-Rule" id="MF_00523"/>
    </source>
</evidence>
<dbReference type="InterPro" id="IPR001451">
    <property type="entry name" value="Hexapep"/>
</dbReference>
<dbReference type="InterPro" id="IPR007691">
    <property type="entry name" value="LpxD"/>
</dbReference>
<organism evidence="10 11">
    <name type="scientific">Paralysiella testudinis</name>
    <dbReference type="NCBI Taxonomy" id="2809020"/>
    <lineage>
        <taxon>Bacteria</taxon>
        <taxon>Pseudomonadati</taxon>
        <taxon>Pseudomonadota</taxon>
        <taxon>Betaproteobacteria</taxon>
        <taxon>Neisseriales</taxon>
        <taxon>Neisseriaceae</taxon>
        <taxon>Paralysiella</taxon>
    </lineage>
</organism>
<keyword evidence="2 7" id="KW-0441">Lipid A biosynthesis</keyword>
<comment type="similarity">
    <text evidence="7">Belongs to the transferase hexapeptide repeat family. LpxD subfamily.</text>
</comment>
<dbReference type="HAMAP" id="MF_00523">
    <property type="entry name" value="LpxD"/>
    <property type="match status" value="1"/>
</dbReference>
<evidence type="ECO:0000256" key="2">
    <source>
        <dbReference type="ARBA" id="ARBA00022556"/>
    </source>
</evidence>
<evidence type="ECO:0000256" key="6">
    <source>
        <dbReference type="ARBA" id="ARBA00023315"/>
    </source>
</evidence>